<evidence type="ECO:0000313" key="9">
    <source>
        <dbReference type="EMBL" id="KAG9454080.1"/>
    </source>
</evidence>
<dbReference type="GO" id="GO:0004497">
    <property type="term" value="F:monooxygenase activity"/>
    <property type="evidence" value="ECO:0007669"/>
    <property type="project" value="UniProtKB-KW"/>
</dbReference>
<dbReference type="GO" id="GO:0005506">
    <property type="term" value="F:iron ion binding"/>
    <property type="evidence" value="ECO:0007669"/>
    <property type="project" value="InterPro"/>
</dbReference>
<dbReference type="InterPro" id="IPR001128">
    <property type="entry name" value="Cyt_P450"/>
</dbReference>
<keyword evidence="7" id="KW-0503">Monooxygenase</keyword>
<evidence type="ECO:0000256" key="8">
    <source>
        <dbReference type="SAM" id="Phobius"/>
    </source>
</evidence>
<gene>
    <name evidence="9" type="ORF">H6P81_006984</name>
</gene>
<dbReference type="PROSITE" id="PS00086">
    <property type="entry name" value="CYTOCHROME_P450"/>
    <property type="match status" value="1"/>
</dbReference>
<dbReference type="PRINTS" id="PR00463">
    <property type="entry name" value="EP450I"/>
</dbReference>
<dbReference type="Proteomes" id="UP000825729">
    <property type="component" value="Unassembled WGS sequence"/>
</dbReference>
<dbReference type="FunFam" id="1.10.630.10:FF:000022">
    <property type="entry name" value="Taxadiene 5-alpha hydroxylase"/>
    <property type="match status" value="1"/>
</dbReference>
<dbReference type="GO" id="GO:0020037">
    <property type="term" value="F:heme binding"/>
    <property type="evidence" value="ECO:0007669"/>
    <property type="project" value="InterPro"/>
</dbReference>
<dbReference type="CDD" id="cd11043">
    <property type="entry name" value="CYP90-like"/>
    <property type="match status" value="1"/>
</dbReference>
<dbReference type="PANTHER" id="PTHR24286:SF217">
    <property type="entry name" value="OS07G0520300 PROTEIN"/>
    <property type="match status" value="1"/>
</dbReference>
<keyword evidence="10" id="KW-1185">Reference proteome</keyword>
<proteinExistence type="inferred from homology"/>
<reference evidence="9 10" key="1">
    <citation type="submission" date="2021-07" db="EMBL/GenBank/DDBJ databases">
        <title>The Aristolochia fimbriata genome: insights into angiosperm evolution, floral development and chemical biosynthesis.</title>
        <authorList>
            <person name="Jiao Y."/>
        </authorList>
    </citation>
    <scope>NUCLEOTIDE SEQUENCE [LARGE SCALE GENOMIC DNA]</scope>
    <source>
        <strain evidence="9">IBCAS-2021</strain>
        <tissue evidence="9">Leaf</tissue>
    </source>
</reference>
<dbReference type="InterPro" id="IPR017972">
    <property type="entry name" value="Cyt_P450_CS"/>
</dbReference>
<dbReference type="GO" id="GO:0016125">
    <property type="term" value="P:sterol metabolic process"/>
    <property type="evidence" value="ECO:0007669"/>
    <property type="project" value="TreeGrafter"/>
</dbReference>
<dbReference type="PRINTS" id="PR00385">
    <property type="entry name" value="P450"/>
</dbReference>
<keyword evidence="8" id="KW-0812">Transmembrane</keyword>
<sequence length="491" mass="56506">MEGAAAIFITLLLALLTIFFFTVVDPGRKKWSKKQKLPPGSLGLPLVGQSLQLLRAMRANTAEKWLEDRVKKYGPVSKLSLFGSPTVFMVGPAANKFMFTSDSDTLSNEQTRSSHMILGERNLLALSGDNHRRVRAALMSFLKPEALKDYVRKMDEEVRMHIDTYWKDRQELKAMPLMKTLTFDIMASLLIGLERGPQRRNTIAAFQEMMLGVWAVPLNLPFTRFNRSLRASRRLRNMLTELIREKRRALEEGRASPRDDLITCLLCVRGEDNEEAMTEEEILDNVALVMLAGYDTSSAVLTFFIRLLANDPDIRGNVLQEQEEIMRRKKPEEPLTWQDLSKMKYTWRTATELLRVIPPVFGGFRKALKDIEFNGYTIPKGWQVFWASFPTHMDEAIYAEPWKIDPSRYDSRTAEVPPYSFVAFGGGRRICPGIEFARLEILITVHNLVTRFDWKLCCRDDTFRRDPMPMPNQDLPILVEPKRRFCQTSVA</sequence>
<keyword evidence="4 7" id="KW-0560">Oxidoreductase</keyword>
<dbReference type="EMBL" id="JAINDJ010000003">
    <property type="protein sequence ID" value="KAG9454080.1"/>
    <property type="molecule type" value="Genomic_DNA"/>
</dbReference>
<evidence type="ECO:0000256" key="5">
    <source>
        <dbReference type="ARBA" id="ARBA00023004"/>
    </source>
</evidence>
<comment type="caution">
    <text evidence="9">The sequence shown here is derived from an EMBL/GenBank/DDBJ whole genome shotgun (WGS) entry which is preliminary data.</text>
</comment>
<dbReference type="InterPro" id="IPR036396">
    <property type="entry name" value="Cyt_P450_sf"/>
</dbReference>
<evidence type="ECO:0000256" key="2">
    <source>
        <dbReference type="ARBA" id="ARBA00010617"/>
    </source>
</evidence>
<comment type="similarity">
    <text evidence="2 7">Belongs to the cytochrome P450 family.</text>
</comment>
<organism evidence="9 10">
    <name type="scientific">Aristolochia fimbriata</name>
    <name type="common">White veined hardy Dutchman's pipe vine</name>
    <dbReference type="NCBI Taxonomy" id="158543"/>
    <lineage>
        <taxon>Eukaryota</taxon>
        <taxon>Viridiplantae</taxon>
        <taxon>Streptophyta</taxon>
        <taxon>Embryophyta</taxon>
        <taxon>Tracheophyta</taxon>
        <taxon>Spermatophyta</taxon>
        <taxon>Magnoliopsida</taxon>
        <taxon>Magnoliidae</taxon>
        <taxon>Piperales</taxon>
        <taxon>Aristolochiaceae</taxon>
        <taxon>Aristolochia</taxon>
    </lineage>
</organism>
<evidence type="ECO:0008006" key="11">
    <source>
        <dbReference type="Google" id="ProtNLM"/>
    </source>
</evidence>
<dbReference type="Pfam" id="PF00067">
    <property type="entry name" value="p450"/>
    <property type="match status" value="1"/>
</dbReference>
<dbReference type="Gene3D" id="1.10.630.10">
    <property type="entry name" value="Cytochrome P450"/>
    <property type="match status" value="1"/>
</dbReference>
<feature type="binding site" description="axial binding residue" evidence="6">
    <location>
        <position position="431"/>
    </location>
    <ligand>
        <name>heme</name>
        <dbReference type="ChEBI" id="CHEBI:30413"/>
    </ligand>
    <ligandPart>
        <name>Fe</name>
        <dbReference type="ChEBI" id="CHEBI:18248"/>
    </ligandPart>
</feature>
<accession>A0AAV7EYU9</accession>
<evidence type="ECO:0000256" key="3">
    <source>
        <dbReference type="ARBA" id="ARBA00022723"/>
    </source>
</evidence>
<dbReference type="AlphaFoldDB" id="A0AAV7EYU9"/>
<comment type="cofactor">
    <cofactor evidence="1 6">
        <name>heme</name>
        <dbReference type="ChEBI" id="CHEBI:30413"/>
    </cofactor>
</comment>
<name>A0AAV7EYU9_ARIFI</name>
<protein>
    <recommendedName>
        <fullName evidence="11">Cytochrome P450</fullName>
    </recommendedName>
</protein>
<evidence type="ECO:0000256" key="6">
    <source>
        <dbReference type="PIRSR" id="PIRSR602401-1"/>
    </source>
</evidence>
<dbReference type="GO" id="GO:0016705">
    <property type="term" value="F:oxidoreductase activity, acting on paired donors, with incorporation or reduction of molecular oxygen"/>
    <property type="evidence" value="ECO:0007669"/>
    <property type="project" value="InterPro"/>
</dbReference>
<keyword evidence="3 6" id="KW-0479">Metal-binding</keyword>
<dbReference type="InterPro" id="IPR002401">
    <property type="entry name" value="Cyt_P450_E_grp-I"/>
</dbReference>
<feature type="transmembrane region" description="Helical" evidence="8">
    <location>
        <begin position="6"/>
        <end position="24"/>
    </location>
</feature>
<evidence type="ECO:0000256" key="4">
    <source>
        <dbReference type="ARBA" id="ARBA00023002"/>
    </source>
</evidence>
<evidence type="ECO:0000256" key="7">
    <source>
        <dbReference type="RuleBase" id="RU000461"/>
    </source>
</evidence>
<keyword evidence="8" id="KW-1133">Transmembrane helix</keyword>
<keyword evidence="5 6" id="KW-0408">Iron</keyword>
<dbReference type="PANTHER" id="PTHR24286">
    <property type="entry name" value="CYTOCHROME P450 26"/>
    <property type="match status" value="1"/>
</dbReference>
<evidence type="ECO:0000256" key="1">
    <source>
        <dbReference type="ARBA" id="ARBA00001971"/>
    </source>
</evidence>
<keyword evidence="6 7" id="KW-0349">Heme</keyword>
<evidence type="ECO:0000313" key="10">
    <source>
        <dbReference type="Proteomes" id="UP000825729"/>
    </source>
</evidence>
<keyword evidence="8" id="KW-0472">Membrane</keyword>
<dbReference type="SUPFAM" id="SSF48264">
    <property type="entry name" value="Cytochrome P450"/>
    <property type="match status" value="1"/>
</dbReference>